<reference evidence="1 2" key="1">
    <citation type="submission" date="2021-04" db="EMBL/GenBank/DDBJ databases">
        <authorList>
            <person name="Shkoporov A.N."/>
            <person name="Stockdale S.R."/>
            <person name="Guerin E."/>
            <person name="Ross R.P."/>
            <person name="Hill C."/>
        </authorList>
    </citation>
    <scope>NUCLEOTIDE SEQUENCE [LARGE SCALE GENOMIC DNA]</scope>
    <source>
        <strain evidence="2">cr18_1</strain>
    </source>
</reference>
<accession>A0AAE7RWD7</accession>
<organism evidence="1 2">
    <name type="scientific">uncultured phage cr18_1</name>
    <dbReference type="NCBI Taxonomy" id="2986407"/>
    <lineage>
        <taxon>Viruses</taxon>
        <taxon>Duplodnaviria</taxon>
        <taxon>Heunggongvirae</taxon>
        <taxon>Uroviricota</taxon>
        <taxon>Caudoviricetes</taxon>
        <taxon>Crassvirales</taxon>
        <taxon>Steigviridae</taxon>
        <taxon>Asinivirinae</taxon>
        <taxon>Lebriduvirus</taxon>
        <taxon>Lebriduvirus gastrointestinalis</taxon>
    </lineage>
</organism>
<dbReference type="KEGG" id="vg:75691922"/>
<dbReference type="EMBL" id="MZ130485">
    <property type="protein sequence ID" value="QWM90077.1"/>
    <property type="molecule type" value="Genomic_DNA"/>
</dbReference>
<proteinExistence type="predicted"/>
<keyword evidence="2" id="KW-1185">Reference proteome</keyword>
<sequence>MAKIVAILGQSGDGKTTSTVINPDGSFNLEDYQGMNPKSHFIMNLDRKDLPIPAGIWELEKGNYAEPTSFAEIREILKWIAEQQHIKSVSIDTINIYLAMKEFNDRKKMTFDQWRDAANDVIELNMLCNTLLREDQIVYIMGHTMLQTQPDGTEKIVFSVIGKKLTKTPPEGFYPIVIMTRVEFGDNGDNKYWFQTRANHSSAKTPLGMFDKFEIPNSLKLVDDAVRKYYKIQ</sequence>
<protein>
    <submittedName>
        <fullName evidence="1">ATPase containing protein</fullName>
    </submittedName>
</protein>
<dbReference type="GeneID" id="75691922"/>
<evidence type="ECO:0000313" key="2">
    <source>
        <dbReference type="Proteomes" id="UP000827799"/>
    </source>
</evidence>
<evidence type="ECO:0000313" key="1">
    <source>
        <dbReference type="EMBL" id="QWM90077.1"/>
    </source>
</evidence>
<name>A0AAE7RWD7_9CAUD</name>
<dbReference type="RefSeq" id="YP_010359649.1">
    <property type="nucleotide sequence ID" value="NC_062775.1"/>
</dbReference>
<dbReference type="Proteomes" id="UP000827799">
    <property type="component" value="Segment"/>
</dbReference>
<gene>
    <name evidence="1" type="primary">gp_22742</name>
</gene>